<feature type="region of interest" description="Disordered" evidence="1">
    <location>
        <begin position="18"/>
        <end position="41"/>
    </location>
</feature>
<proteinExistence type="predicted"/>
<evidence type="ECO:0000313" key="3">
    <source>
        <dbReference type="Proteomes" id="UP000268162"/>
    </source>
</evidence>
<gene>
    <name evidence="2" type="ORF">BJ085DRAFT_37490</name>
</gene>
<evidence type="ECO:0000313" key="2">
    <source>
        <dbReference type="EMBL" id="RKP40447.1"/>
    </source>
</evidence>
<protein>
    <submittedName>
        <fullName evidence="2">Uncharacterized protein</fullName>
    </submittedName>
</protein>
<name>A0A4Q0A2Y9_9FUNG</name>
<reference evidence="3" key="1">
    <citation type="journal article" date="2018" name="Nat. Microbiol.">
        <title>Leveraging single-cell genomics to expand the fungal tree of life.</title>
        <authorList>
            <person name="Ahrendt S.R."/>
            <person name="Quandt C.A."/>
            <person name="Ciobanu D."/>
            <person name="Clum A."/>
            <person name="Salamov A."/>
            <person name="Andreopoulos B."/>
            <person name="Cheng J.F."/>
            <person name="Woyke T."/>
            <person name="Pelin A."/>
            <person name="Henrissat B."/>
            <person name="Reynolds N.K."/>
            <person name="Benny G.L."/>
            <person name="Smith M.E."/>
            <person name="James T.Y."/>
            <person name="Grigoriev I.V."/>
        </authorList>
    </citation>
    <scope>NUCLEOTIDE SEQUENCE [LARGE SCALE GENOMIC DNA]</scope>
    <source>
        <strain evidence="3">RSA 468</strain>
    </source>
</reference>
<dbReference type="Proteomes" id="UP000268162">
    <property type="component" value="Unassembled WGS sequence"/>
</dbReference>
<feature type="compositionally biased region" description="Polar residues" evidence="1">
    <location>
        <begin position="22"/>
        <end position="32"/>
    </location>
</feature>
<sequence>MVSSKSFAKYISKASAARTPKITDSNPDTALPTSPKLIMPDTTLATSDSTATLVDQPGCGQPAPATSISRVTSPKSISGRIARAWCRLVGKLRMVTTTKKPDDLIVTVPLPPLSTWTDQPPPQPVSVEEASLHAKHYLLTAAAAELQVSIVANYTTGKLDKEQCIELLYYLRDIEGQKAWLEEHLHYSSQGPTAMHPVHSTHTY</sequence>
<organism evidence="2 3">
    <name type="scientific">Dimargaris cristalligena</name>
    <dbReference type="NCBI Taxonomy" id="215637"/>
    <lineage>
        <taxon>Eukaryota</taxon>
        <taxon>Fungi</taxon>
        <taxon>Fungi incertae sedis</taxon>
        <taxon>Zoopagomycota</taxon>
        <taxon>Kickxellomycotina</taxon>
        <taxon>Dimargaritomycetes</taxon>
        <taxon>Dimargaritales</taxon>
        <taxon>Dimargaritaceae</taxon>
        <taxon>Dimargaris</taxon>
    </lineage>
</organism>
<keyword evidence="3" id="KW-1185">Reference proteome</keyword>
<evidence type="ECO:0000256" key="1">
    <source>
        <dbReference type="SAM" id="MobiDB-lite"/>
    </source>
</evidence>
<dbReference type="EMBL" id="ML002209">
    <property type="protein sequence ID" value="RKP40447.1"/>
    <property type="molecule type" value="Genomic_DNA"/>
</dbReference>
<accession>A0A4Q0A2Y9</accession>
<dbReference type="AlphaFoldDB" id="A0A4Q0A2Y9"/>